<dbReference type="Gene3D" id="1.25.10.10">
    <property type="entry name" value="Leucine-rich Repeat Variant"/>
    <property type="match status" value="1"/>
</dbReference>
<dbReference type="GO" id="GO:0070628">
    <property type="term" value="F:proteasome binding"/>
    <property type="evidence" value="ECO:0007669"/>
    <property type="project" value="InterPro"/>
</dbReference>
<dbReference type="EMBL" id="ULHB01000029">
    <property type="protein sequence ID" value="SYW77812.1"/>
    <property type="molecule type" value="Genomic_DNA"/>
</dbReference>
<evidence type="ECO:0000256" key="1">
    <source>
        <dbReference type="ARBA" id="ARBA00004324"/>
    </source>
</evidence>
<feature type="domain" description="Proteasome activator Blm10 middle HEAT repeats region" evidence="12">
    <location>
        <begin position="474"/>
        <end position="1007"/>
    </location>
</feature>
<keyword evidence="6" id="KW-0227">DNA damage</keyword>
<evidence type="ECO:0000256" key="3">
    <source>
        <dbReference type="ARBA" id="ARBA00005739"/>
    </source>
</evidence>
<dbReference type="GO" id="GO:0016607">
    <property type="term" value="C:nuclear speck"/>
    <property type="evidence" value="ECO:0007669"/>
    <property type="project" value="UniProtKB-SubCell"/>
</dbReference>
<dbReference type="GO" id="GO:0006281">
    <property type="term" value="P:DNA repair"/>
    <property type="evidence" value="ECO:0007669"/>
    <property type="project" value="UniProtKB-KW"/>
</dbReference>
<dbReference type="InterPro" id="IPR016024">
    <property type="entry name" value="ARM-type_fold"/>
</dbReference>
<organism evidence="14 16">
    <name type="scientific">Ustilago bromivora</name>
    <dbReference type="NCBI Taxonomy" id="307758"/>
    <lineage>
        <taxon>Eukaryota</taxon>
        <taxon>Fungi</taxon>
        <taxon>Dikarya</taxon>
        <taxon>Basidiomycota</taxon>
        <taxon>Ustilaginomycotina</taxon>
        <taxon>Ustilaginomycetes</taxon>
        <taxon>Ustilaginales</taxon>
        <taxon>Ustilaginaceae</taxon>
        <taxon>Ustilago</taxon>
    </lineage>
</organism>
<dbReference type="InterPro" id="IPR021133">
    <property type="entry name" value="HEAT_type_2"/>
</dbReference>
<sequence>MDDDDVLEVDSPMEPAVDLDEDEDEEMPVLNLDGDGPSRSSQPPKKAKGENRHLQLGYPQSLPYTCESLEEFDARLDHIIRRLVDCVRTKDYDIGFVQWNHRLQCLLSLKYPILRKTRARLARLYYELAVLPGLNTRCIELAANMCMTLIENKKKLDIKDLFLPWRPLYIILEKELFPKRRRTGLTNIADILLDLAETAQRFYPASEADDMLRTFLPKMDGSNLNSVIATQAFLVHFLPISHPQRWLPAMFRLWESFNSSLFDDQMLDLLARLSEMHVQDPSISSASAARKAGSLVEATVRPDAPNAETPDAAKVNDGERMDEDAETTKPATTESPISSGTASPSEKLGLFSDIGIFTEQQYSLIMTKCLKSAGLPVGSSKAANAALMAQSANVRSGPDAAASGATLKMKKPTDRLRSFAVIIAYSIQKDGPSASNSASASYLPTPVGPSSPRSGGSSKPVATYPAGSKALDHLAKFVQATESYFHPSNWGMWQISLSNLVQQIMFEFLKRVKEEERPQCKTPQQYRLTDEMKTEVVSILRTVCLLSMFSKDPLTIAASQASLKRMAILAPEMVFPAVLDRAFNSLEALETTHRTNAVITALSTLSPVFTSRQLYRSGGKHLLPLLQLCIPGIDLNDPMKTMSTCMFVLLSTLSIRIDDLTRPEVYADDEQSFEPIVDQPPLRVDTPEALPTDAEEAPQATPEQEDYQLRISTADFDAWISAYFQRALSLFETLPEEGKGGRTGGKSEEQVINMIMAASDGLCRSMSPYLLQRSFDKIADYCAHTVSATSVRVIGSLVGCFARANSKMVLKRLLPQCIANIQAEIANGASSTRTTNTSLPALGDAALHWNLSVLTGALNGPSEHLLEYKEELISVLQLIMESCKSERGYSFGAKLVSKIILSLTTLYPKEQRFVNSQTWESEAFEKRSHLFWGKMYDEKSVKINWHVPSDDEINMAIHIIDRVVVRALDKVEALQAERLSRDKAWSNDFCRYLMIVRMGLIGIPSLIEEDEVGGGEPAMDIGDEAPEFVNIPPRFKSHFCLVDRGEARYQKVASFKQRIGEVLHLAAQSTQDSGAEDQIDCVKMLVRCIRSYLTSYSYNGEDYKAHMRSFGFFRNIAKLYAKQKAFPRVLFIRRAAFYNTSRARLNSFHRKRTPLKDKLILQVLEFCMSNYVGIRQTAQNTLDTIGGVYDGTWILCLPKLIQAIQPGVPDDRMKGALYVLGSKGASYLCIADARFSVEYIMSLLDAQHHSKPSIQKLVRGIINDFIIRFAEPSTLTDKIDSTALNEAADILERALPSDLQKAEEKLIEAVAAKRHTRLDRVDELHKELTSRALEFAQRETTHWAFSIFAARLLRALVRKDRPLDGKTAGYLANQMISENPQMRACAQAALTKILYYVKLRTLAPSDEDLLLGQTKNPLKHSEKLPSPVSNEWTQQYIAAFGEPLTPTSKLRDKPSQGWLVWGDEENFYDPPPADGVVFTWEEASRPAIEAVRARFTQESWWQSFTRHLSQEKDRDYPGSESVTLLKSIFQIFGVEVLPFIKTITEQFIAEKDRHRQRAASELICGVYRGSKHWNMKDQNTLWSWLETLLPKIFEGCTPDSQPAWQSCIEYMLQARDPRRALPMVRYVVDIARENIDKENNTSSPWKQAKAQNLLRGVMISMNLQFAPFGADEFIRLYSENFDSDFQEVRSVISEGLADLELLQVNPSFGSVELMLDECSSGHGSLLAKPELYSGRLEVLSKQLAQWRTERKPTAEGTSQYDRAAMTALLWISTTMGDHRNGAIAGEAIKYIPDIFAMLELHDNKELSALARAVLTKISTHPFTSEHAGTLVETLLHVTRSSVDSWRARLDSLPVLQVIFFQNLFYLDDSTINSIVELLLELLTDKHLEVREMAATTLSGIVRCSQRRLIKTLKNRFTRLVSTTKVPRRGEAGYDQQLITLHSGVLGASALLAAFPYEVPDWMPSLIVETVAQHTDDPVPISTTVRKCAADFKRTHQDTWSEDQKKFGDLLPEVNDFTLGRSDYFA</sequence>
<evidence type="ECO:0000256" key="9">
    <source>
        <dbReference type="PROSITE-ProRule" id="PRU00103"/>
    </source>
</evidence>
<feature type="region of interest" description="Disordered" evidence="10">
    <location>
        <begin position="1"/>
        <end position="53"/>
    </location>
</feature>
<dbReference type="InterPro" id="IPR000357">
    <property type="entry name" value="HEAT"/>
</dbReference>
<dbReference type="Pfam" id="PF11919">
    <property type="entry name" value="PSME4_C"/>
    <property type="match status" value="1"/>
</dbReference>
<evidence type="ECO:0000256" key="6">
    <source>
        <dbReference type="ARBA" id="ARBA00022763"/>
    </source>
</evidence>
<evidence type="ECO:0000259" key="11">
    <source>
        <dbReference type="Pfam" id="PF11919"/>
    </source>
</evidence>
<feature type="compositionally biased region" description="Polar residues" evidence="10">
    <location>
        <begin position="433"/>
        <end position="442"/>
    </location>
</feature>
<reference evidence="15" key="3">
    <citation type="submission" date="2018-08" db="EMBL/GenBank/DDBJ databases">
        <authorList>
            <person name="Guldener U."/>
        </authorList>
    </citation>
    <scope>NUCLEOTIDE SEQUENCE</scope>
    <source>
        <strain evidence="15">UB2</strain>
    </source>
</reference>
<evidence type="ECO:0000256" key="8">
    <source>
        <dbReference type="ARBA" id="ARBA00023242"/>
    </source>
</evidence>
<dbReference type="GO" id="GO:0000502">
    <property type="term" value="C:proteasome complex"/>
    <property type="evidence" value="ECO:0007669"/>
    <property type="project" value="UniProtKB-KW"/>
</dbReference>
<comment type="subcellular location">
    <subcellularLocation>
        <location evidence="2">Cytoplasm</location>
    </subcellularLocation>
    <subcellularLocation>
        <location evidence="1">Nucleus speckle</location>
    </subcellularLocation>
</comment>
<dbReference type="PANTHER" id="PTHR32170">
    <property type="entry name" value="PROTEASOME ACTIVATOR COMPLEX SUBUNIT 4"/>
    <property type="match status" value="1"/>
</dbReference>
<accession>A0A1K0G135</accession>
<evidence type="ECO:0000256" key="2">
    <source>
        <dbReference type="ARBA" id="ARBA00004496"/>
    </source>
</evidence>
<evidence type="ECO:0000313" key="16">
    <source>
        <dbReference type="Proteomes" id="UP000179920"/>
    </source>
</evidence>
<evidence type="ECO:0000256" key="7">
    <source>
        <dbReference type="ARBA" id="ARBA00023204"/>
    </source>
</evidence>
<evidence type="ECO:0000259" key="12">
    <source>
        <dbReference type="Pfam" id="PF16507"/>
    </source>
</evidence>
<dbReference type="Proteomes" id="UP000179920">
    <property type="component" value="Chromosome IV"/>
</dbReference>
<feature type="domain" description="Proteasome activator complex subunit 4 C-terminal" evidence="11">
    <location>
        <begin position="1938"/>
        <end position="2024"/>
    </location>
</feature>
<feature type="region of interest" description="Disordered" evidence="10">
    <location>
        <begin position="678"/>
        <end position="704"/>
    </location>
</feature>
<dbReference type="InterPro" id="IPR055455">
    <property type="entry name" value="HEAT_PSME4"/>
</dbReference>
<evidence type="ECO:0000313" key="14">
    <source>
        <dbReference type="EMBL" id="SAM80498.1"/>
    </source>
</evidence>
<keyword evidence="4" id="KW-0963">Cytoplasm</keyword>
<gene>
    <name evidence="15" type="ORF">UBRO2_02004</name>
    <name evidence="14" type="ORF">UBRO_02448</name>
</gene>
<feature type="compositionally biased region" description="Acidic residues" evidence="10">
    <location>
        <begin position="17"/>
        <end position="27"/>
    </location>
</feature>
<dbReference type="Pfam" id="PF16507">
    <property type="entry name" value="HEAT_PSME4_mid"/>
    <property type="match status" value="1"/>
</dbReference>
<dbReference type="OrthoDB" id="17907at2759"/>
<dbReference type="Proteomes" id="UP000658997">
    <property type="component" value="Unassembled WGS sequence"/>
</dbReference>
<keyword evidence="17" id="KW-1185">Reference proteome</keyword>
<dbReference type="Pfam" id="PF02985">
    <property type="entry name" value="HEAT"/>
    <property type="match status" value="1"/>
</dbReference>
<dbReference type="Pfam" id="PF23096">
    <property type="entry name" value="HEAT_PSME4"/>
    <property type="match status" value="1"/>
</dbReference>
<evidence type="ECO:0000259" key="13">
    <source>
        <dbReference type="Pfam" id="PF23096"/>
    </source>
</evidence>
<feature type="region of interest" description="Disordered" evidence="10">
    <location>
        <begin position="430"/>
        <end position="462"/>
    </location>
</feature>
<evidence type="ECO:0000313" key="17">
    <source>
        <dbReference type="Proteomes" id="UP000658997"/>
    </source>
</evidence>
<dbReference type="PANTHER" id="PTHR32170:SF3">
    <property type="entry name" value="PROTEASOME ACTIVATOR COMPLEX SUBUNIT 4"/>
    <property type="match status" value="1"/>
</dbReference>
<dbReference type="GO" id="GO:0016504">
    <property type="term" value="F:peptidase activator activity"/>
    <property type="evidence" value="ECO:0007669"/>
    <property type="project" value="InterPro"/>
</dbReference>
<dbReference type="InterPro" id="IPR032430">
    <property type="entry name" value="Blm10_mid"/>
</dbReference>
<keyword evidence="14" id="KW-0647">Proteasome</keyword>
<feature type="compositionally biased region" description="Polar residues" evidence="10">
    <location>
        <begin position="329"/>
        <end position="344"/>
    </location>
</feature>
<proteinExistence type="inferred from homology"/>
<feature type="compositionally biased region" description="Low complexity" evidence="10">
    <location>
        <begin position="444"/>
        <end position="460"/>
    </location>
</feature>
<dbReference type="GO" id="GO:0005829">
    <property type="term" value="C:cytosol"/>
    <property type="evidence" value="ECO:0007669"/>
    <property type="project" value="TreeGrafter"/>
</dbReference>
<dbReference type="PROSITE" id="PS50077">
    <property type="entry name" value="HEAT_REPEAT"/>
    <property type="match status" value="1"/>
</dbReference>
<comment type="similarity">
    <text evidence="3">Belongs to the BLM10 family.</text>
</comment>
<feature type="region of interest" description="Disordered" evidence="10">
    <location>
        <begin position="294"/>
        <end position="344"/>
    </location>
</feature>
<protein>
    <submittedName>
        <fullName evidence="15">Related to BLM10 - proteasome activator subunit</fullName>
    </submittedName>
    <submittedName>
        <fullName evidence="14">Related to BLM10-proteasome activator subunit</fullName>
    </submittedName>
</protein>
<reference evidence="16" key="1">
    <citation type="submission" date="2016-04" db="EMBL/GenBank/DDBJ databases">
        <authorList>
            <person name="Guldener U."/>
            <person name="Guldener U."/>
        </authorList>
    </citation>
    <scope>NUCLEOTIDE SEQUENCE [LARGE SCALE GENOMIC DNA]</scope>
    <source>
        <strain evidence="16">UB2112</strain>
    </source>
</reference>
<keyword evidence="7" id="KW-0234">DNA repair</keyword>
<dbReference type="SUPFAM" id="SSF48371">
    <property type="entry name" value="ARM repeat"/>
    <property type="match status" value="2"/>
</dbReference>
<dbReference type="EMBL" id="LT558120">
    <property type="protein sequence ID" value="SAM80498.1"/>
    <property type="molecule type" value="Genomic_DNA"/>
</dbReference>
<name>A0A1K0G135_9BASI</name>
<dbReference type="GO" id="GO:0010499">
    <property type="term" value="P:proteasomal ubiquitin-independent protein catabolic process"/>
    <property type="evidence" value="ECO:0007669"/>
    <property type="project" value="TreeGrafter"/>
</dbReference>
<evidence type="ECO:0000256" key="5">
    <source>
        <dbReference type="ARBA" id="ARBA00022737"/>
    </source>
</evidence>
<evidence type="ECO:0000313" key="15">
    <source>
        <dbReference type="EMBL" id="SYW77812.1"/>
    </source>
</evidence>
<feature type="repeat" description="HEAT" evidence="9">
    <location>
        <begin position="1874"/>
        <end position="1912"/>
    </location>
</feature>
<keyword evidence="5" id="KW-0677">Repeat</keyword>
<dbReference type="InterPro" id="IPR035309">
    <property type="entry name" value="PSME4"/>
</dbReference>
<dbReference type="InterPro" id="IPR021843">
    <property type="entry name" value="PSME4_C"/>
</dbReference>
<evidence type="ECO:0000256" key="10">
    <source>
        <dbReference type="SAM" id="MobiDB-lite"/>
    </source>
</evidence>
<feature type="domain" description="Proteasome activator complex subunit 4-like HEAT repeat-like" evidence="13">
    <location>
        <begin position="1494"/>
        <end position="1633"/>
    </location>
</feature>
<evidence type="ECO:0000256" key="4">
    <source>
        <dbReference type="ARBA" id="ARBA00022490"/>
    </source>
</evidence>
<keyword evidence="8" id="KW-0539">Nucleus</keyword>
<dbReference type="InterPro" id="IPR011989">
    <property type="entry name" value="ARM-like"/>
</dbReference>
<reference evidence="14" key="2">
    <citation type="submission" date="2016-04" db="EMBL/GenBank/DDBJ databases">
        <authorList>
            <person name="Evans L.H."/>
            <person name="Alamgir A."/>
            <person name="Owens N."/>
            <person name="Weber N.D."/>
            <person name="Virtaneva K."/>
            <person name="Barbian K."/>
            <person name="Babar A."/>
            <person name="Rosenke K."/>
        </authorList>
    </citation>
    <scope>NUCLEOTIDE SEQUENCE</scope>
    <source>
        <strain evidence="14">UB2112</strain>
    </source>
</reference>